<protein>
    <submittedName>
        <fullName evidence="3">Histidine kinase</fullName>
    </submittedName>
</protein>
<feature type="transmembrane region" description="Helical" evidence="1">
    <location>
        <begin position="16"/>
        <end position="37"/>
    </location>
</feature>
<dbReference type="PANTHER" id="PTHR34220:SF7">
    <property type="entry name" value="SENSOR HISTIDINE KINASE YPDA"/>
    <property type="match status" value="1"/>
</dbReference>
<feature type="transmembrane region" description="Helical" evidence="1">
    <location>
        <begin position="82"/>
        <end position="100"/>
    </location>
</feature>
<dbReference type="Pfam" id="PF06580">
    <property type="entry name" value="His_kinase"/>
    <property type="match status" value="1"/>
</dbReference>
<dbReference type="SUPFAM" id="SSF55874">
    <property type="entry name" value="ATPase domain of HSP90 chaperone/DNA topoisomerase II/histidine kinase"/>
    <property type="match status" value="1"/>
</dbReference>
<dbReference type="EMBL" id="SOAY01000010">
    <property type="protein sequence ID" value="TDT47020.1"/>
    <property type="molecule type" value="Genomic_DNA"/>
</dbReference>
<dbReference type="GO" id="GO:0000155">
    <property type="term" value="F:phosphorelay sensor kinase activity"/>
    <property type="evidence" value="ECO:0007669"/>
    <property type="project" value="InterPro"/>
</dbReference>
<dbReference type="RefSeq" id="WP_243835265.1">
    <property type="nucleotide sequence ID" value="NZ_SOAY01000010.1"/>
</dbReference>
<evidence type="ECO:0000256" key="1">
    <source>
        <dbReference type="SAM" id="Phobius"/>
    </source>
</evidence>
<dbReference type="InterPro" id="IPR036890">
    <property type="entry name" value="HATPase_C_sf"/>
</dbReference>
<proteinExistence type="predicted"/>
<keyword evidence="4" id="KW-1185">Reference proteome</keyword>
<evidence type="ECO:0000313" key="4">
    <source>
        <dbReference type="Proteomes" id="UP000294749"/>
    </source>
</evidence>
<keyword evidence="3" id="KW-0418">Kinase</keyword>
<reference evidence="3 4" key="1">
    <citation type="submission" date="2019-03" db="EMBL/GenBank/DDBJ databases">
        <title>Genomic Encyclopedia of Archaeal and Bacterial Type Strains, Phase II (KMG-II): from individual species to whole genera.</title>
        <authorList>
            <person name="Goeker M."/>
        </authorList>
    </citation>
    <scope>NUCLEOTIDE SEQUENCE [LARGE SCALE GENOMIC DNA]</scope>
    <source>
        <strain evidence="3 4">DSM 25233</strain>
    </source>
</reference>
<dbReference type="GO" id="GO:0016020">
    <property type="term" value="C:membrane"/>
    <property type="evidence" value="ECO:0007669"/>
    <property type="project" value="InterPro"/>
</dbReference>
<evidence type="ECO:0000313" key="3">
    <source>
        <dbReference type="EMBL" id="TDT47020.1"/>
    </source>
</evidence>
<organism evidence="3 4">
    <name type="scientific">Maribacter spongiicola</name>
    <dbReference type="NCBI Taxonomy" id="1206753"/>
    <lineage>
        <taxon>Bacteria</taxon>
        <taxon>Pseudomonadati</taxon>
        <taxon>Bacteroidota</taxon>
        <taxon>Flavobacteriia</taxon>
        <taxon>Flavobacteriales</taxon>
        <taxon>Flavobacteriaceae</taxon>
        <taxon>Maribacter</taxon>
    </lineage>
</organism>
<keyword evidence="3" id="KW-0808">Transferase</keyword>
<feature type="transmembrane region" description="Helical" evidence="1">
    <location>
        <begin position="43"/>
        <end position="61"/>
    </location>
</feature>
<dbReference type="InterPro" id="IPR010559">
    <property type="entry name" value="Sig_transdc_His_kin_internal"/>
</dbReference>
<feature type="transmembrane region" description="Helical" evidence="1">
    <location>
        <begin position="120"/>
        <end position="143"/>
    </location>
</feature>
<comment type="caution">
    <text evidence="3">The sequence shown here is derived from an EMBL/GenBank/DDBJ whole genome shotgun (WGS) entry which is preliminary data.</text>
</comment>
<keyword evidence="1" id="KW-0812">Transmembrane</keyword>
<gene>
    <name evidence="3" type="ORF">CLV90_1088</name>
</gene>
<accession>A0A4R7K7H0</accession>
<evidence type="ECO:0000259" key="2">
    <source>
        <dbReference type="Pfam" id="PF06580"/>
    </source>
</evidence>
<dbReference type="InterPro" id="IPR050640">
    <property type="entry name" value="Bact_2-comp_sensor_kinase"/>
</dbReference>
<dbReference type="AlphaFoldDB" id="A0A4R7K7H0"/>
<feature type="domain" description="Signal transduction histidine kinase internal region" evidence="2">
    <location>
        <begin position="170"/>
        <end position="249"/>
    </location>
</feature>
<keyword evidence="1" id="KW-0472">Membrane</keyword>
<dbReference type="PANTHER" id="PTHR34220">
    <property type="entry name" value="SENSOR HISTIDINE KINASE YPDA"/>
    <property type="match status" value="1"/>
</dbReference>
<sequence>MNISTKTLKSNTTKALYWKCQLLGWCTVSVYWAYTVYTRDNYGVFYTFSNYVLDVGIGIFLTHMYRTYALKANWSQLPIKRLLVRVIPSILLLAVLYVLLNNMKWYGYWTLIAEQDKDIWASLLYWDPILLTGLRLMSIWILAYHLYHYYQKEVVTAREYAQLSLVAKQAQLDNLAAQLNPHFLFNSLNSIKSLIVENPNVARRGIDLLSDLLRSSLYEKDKDLISIKNELALVKDYIELEKLRFEERLTIDITIDKKLTNFKIPTLSIQLLVENAIKHGIDKIIEGGLITLKIGKNGDQVYIKVQNPGKLTDTKSARGLGLMNLKKRLELQYNKEASFNLEEIDNNIVQATILVPYKTDENIQSGYYR</sequence>
<keyword evidence="1" id="KW-1133">Transmembrane helix</keyword>
<dbReference type="Proteomes" id="UP000294749">
    <property type="component" value="Unassembled WGS sequence"/>
</dbReference>
<name>A0A4R7K7H0_9FLAO</name>
<dbReference type="Gene3D" id="3.30.565.10">
    <property type="entry name" value="Histidine kinase-like ATPase, C-terminal domain"/>
    <property type="match status" value="1"/>
</dbReference>